<sequence length="125" mass="14565">MLERRVDKKIIHRLVGYQNRYTKAKELGIRPRMIPINFIFSGSLEREKPRQKPEESWKQPVGRVLFIDEAYRHIYGQYAAEALDELIHFLSQESHLGSMIVILAGYTADMNCLLSARPELSPYIC</sequence>
<reference evidence="3" key="2">
    <citation type="submission" date="2020-04" db="EMBL/GenBank/DDBJ databases">
        <authorList>
            <person name="Santos R.A.C."/>
            <person name="Steenwyk J.L."/>
            <person name="Rivero-Menendez O."/>
            <person name="Mead M.E."/>
            <person name="Silva L.P."/>
            <person name="Bastos R.W."/>
            <person name="Alastruey-Izquierdo A."/>
            <person name="Goldman G.H."/>
            <person name="Rokas A."/>
        </authorList>
    </citation>
    <scope>NUCLEOTIDE SEQUENCE</scope>
    <source>
        <strain evidence="3">CNM-CM8927</strain>
    </source>
</reference>
<keyword evidence="2" id="KW-0067">ATP-binding</keyword>
<dbReference type="AlphaFoldDB" id="A0AAN5YJ60"/>
<keyword evidence="1" id="KW-0547">Nucleotide-binding</keyword>
<dbReference type="InterPro" id="IPR000641">
    <property type="entry name" value="CbxX/CfxQ"/>
</dbReference>
<dbReference type="PANTHER" id="PTHR43392">
    <property type="entry name" value="AAA-TYPE ATPASE FAMILY PROTEIN / ANKYRIN REPEAT FAMILY PROTEIN"/>
    <property type="match status" value="1"/>
</dbReference>
<dbReference type="InterPro" id="IPR050773">
    <property type="entry name" value="CbxX/CfxQ_RuBisCO_ESX"/>
</dbReference>
<dbReference type="PANTHER" id="PTHR43392:SF2">
    <property type="entry name" value="AAA-TYPE ATPASE FAMILY PROTEIN _ ANKYRIN REPEAT FAMILY PROTEIN"/>
    <property type="match status" value="1"/>
</dbReference>
<evidence type="ECO:0000313" key="3">
    <source>
        <dbReference type="EMBL" id="KAF4201280.1"/>
    </source>
</evidence>
<protein>
    <recommendedName>
        <fullName evidence="5">ATPase AAA-type core domain-containing protein</fullName>
    </recommendedName>
</protein>
<organism evidence="3 4">
    <name type="scientific">Aspergillus lentulus</name>
    <dbReference type="NCBI Taxonomy" id="293939"/>
    <lineage>
        <taxon>Eukaryota</taxon>
        <taxon>Fungi</taxon>
        <taxon>Dikarya</taxon>
        <taxon>Ascomycota</taxon>
        <taxon>Pezizomycotina</taxon>
        <taxon>Eurotiomycetes</taxon>
        <taxon>Eurotiomycetidae</taxon>
        <taxon>Eurotiales</taxon>
        <taxon>Aspergillaceae</taxon>
        <taxon>Aspergillus</taxon>
        <taxon>Aspergillus subgen. Fumigati</taxon>
    </lineage>
</organism>
<dbReference type="GO" id="GO:0016887">
    <property type="term" value="F:ATP hydrolysis activity"/>
    <property type="evidence" value="ECO:0007669"/>
    <property type="project" value="TreeGrafter"/>
</dbReference>
<evidence type="ECO:0000256" key="1">
    <source>
        <dbReference type="ARBA" id="ARBA00022741"/>
    </source>
</evidence>
<evidence type="ECO:0008006" key="5">
    <source>
        <dbReference type="Google" id="ProtNLM"/>
    </source>
</evidence>
<dbReference type="PRINTS" id="PR00819">
    <property type="entry name" value="CBXCFQXSUPER"/>
</dbReference>
<evidence type="ECO:0000313" key="4">
    <source>
        <dbReference type="Proteomes" id="UP000649114"/>
    </source>
</evidence>
<evidence type="ECO:0000256" key="2">
    <source>
        <dbReference type="ARBA" id="ARBA00022840"/>
    </source>
</evidence>
<dbReference type="GO" id="GO:0005524">
    <property type="term" value="F:ATP binding"/>
    <property type="evidence" value="ECO:0007669"/>
    <property type="project" value="UniProtKB-KW"/>
</dbReference>
<dbReference type="Gene3D" id="3.40.50.300">
    <property type="entry name" value="P-loop containing nucleotide triphosphate hydrolases"/>
    <property type="match status" value="1"/>
</dbReference>
<gene>
    <name evidence="3" type="ORF">CNMCM8927_001739</name>
</gene>
<name>A0AAN5YJ60_ASPLE</name>
<comment type="caution">
    <text evidence="3">The sequence shown here is derived from an EMBL/GenBank/DDBJ whole genome shotgun (WGS) entry which is preliminary data.</text>
</comment>
<proteinExistence type="predicted"/>
<dbReference type="Proteomes" id="UP000649114">
    <property type="component" value="Unassembled WGS sequence"/>
</dbReference>
<dbReference type="InterPro" id="IPR027417">
    <property type="entry name" value="P-loop_NTPase"/>
</dbReference>
<dbReference type="EMBL" id="JAAAPU010000148">
    <property type="protein sequence ID" value="KAF4201280.1"/>
    <property type="molecule type" value="Genomic_DNA"/>
</dbReference>
<reference evidence="3" key="1">
    <citation type="journal article" date="2020" name="bioRxiv">
        <title>Genomic and phenotypic heterogeneity of clinical isolates of the human pathogens Aspergillus fumigatus, Aspergillus lentulus and Aspergillus fumigatiaffinis.</title>
        <authorList>
            <person name="dos Santos R.A.C."/>
            <person name="Steenwyk J.L."/>
            <person name="Rivero-Menendez O."/>
            <person name="Mead M.E."/>
            <person name="Silva L.P."/>
            <person name="Bastos R.W."/>
            <person name="Alastruey-Izquierdo A."/>
            <person name="Goldman G.H."/>
            <person name="Rokas A."/>
        </authorList>
    </citation>
    <scope>NUCLEOTIDE SEQUENCE</scope>
    <source>
        <strain evidence="3">CNM-CM8927</strain>
    </source>
</reference>
<accession>A0AAN5YJ60</accession>